<reference evidence="4" key="1">
    <citation type="journal article" date="2019" name="Int. J. Syst. Evol. Microbiol.">
        <title>The Global Catalogue of Microorganisms (GCM) 10K type strain sequencing project: providing services to taxonomists for standard genome sequencing and annotation.</title>
        <authorList>
            <consortium name="The Broad Institute Genomics Platform"/>
            <consortium name="The Broad Institute Genome Sequencing Center for Infectious Disease"/>
            <person name="Wu L."/>
            <person name="Ma J."/>
        </authorList>
    </citation>
    <scope>NUCLEOTIDE SEQUENCE [LARGE SCALE GENOMIC DNA]</scope>
    <source>
        <strain evidence="4">CGMCC 4.7645</strain>
    </source>
</reference>
<dbReference type="PANTHER" id="PTHR39428:SF1">
    <property type="entry name" value="F420H(2)-DEPENDENT QUINONE REDUCTASE RV1261C"/>
    <property type="match status" value="1"/>
</dbReference>
<name>A0ABW5G8P6_9PSEU</name>
<evidence type="ECO:0000256" key="2">
    <source>
        <dbReference type="ARBA" id="ARBA00049106"/>
    </source>
</evidence>
<dbReference type="Gene3D" id="2.30.110.10">
    <property type="entry name" value="Electron Transport, Fmn-binding Protein, Chain A"/>
    <property type="match status" value="1"/>
</dbReference>
<dbReference type="InterPro" id="IPR012349">
    <property type="entry name" value="Split_barrel_FMN-bd"/>
</dbReference>
<evidence type="ECO:0000256" key="1">
    <source>
        <dbReference type="ARBA" id="ARBA00008710"/>
    </source>
</evidence>
<keyword evidence="4" id="KW-1185">Reference proteome</keyword>
<gene>
    <name evidence="3" type="ORF">ACFSXZ_40585</name>
</gene>
<dbReference type="Proteomes" id="UP001597417">
    <property type="component" value="Unassembled WGS sequence"/>
</dbReference>
<evidence type="ECO:0000313" key="3">
    <source>
        <dbReference type="EMBL" id="MFD2422639.1"/>
    </source>
</evidence>
<organism evidence="3 4">
    <name type="scientific">Amycolatopsis pigmentata</name>
    <dbReference type="NCBI Taxonomy" id="450801"/>
    <lineage>
        <taxon>Bacteria</taxon>
        <taxon>Bacillati</taxon>
        <taxon>Actinomycetota</taxon>
        <taxon>Actinomycetes</taxon>
        <taxon>Pseudonocardiales</taxon>
        <taxon>Pseudonocardiaceae</taxon>
        <taxon>Amycolatopsis</taxon>
    </lineage>
</organism>
<accession>A0ABW5G8P6</accession>
<sequence>MTEDIEVPGRLVCAAERLAATRQGAWLVINVLSPIDRFVMRRTKGRQGSRARGNPKLLLHHVGAKTGQARQTPLMCLSVDDYWLIVASKGGAPNHPAWYFNIKAHPAVTIDLNGQSIPVQARELEGAEYHAAWRLATSRFKGFYTYQARAGGRRIPLIRLDRSES</sequence>
<comment type="similarity">
    <text evidence="1">Belongs to the F420H(2)-dependent quinone reductase family.</text>
</comment>
<dbReference type="EMBL" id="JBHUKR010000029">
    <property type="protein sequence ID" value="MFD2422639.1"/>
    <property type="molecule type" value="Genomic_DNA"/>
</dbReference>
<comment type="caution">
    <text evidence="3">The sequence shown here is derived from an EMBL/GenBank/DDBJ whole genome shotgun (WGS) entry which is preliminary data.</text>
</comment>
<dbReference type="RefSeq" id="WP_378271817.1">
    <property type="nucleotide sequence ID" value="NZ_JBHUKR010000029.1"/>
</dbReference>
<dbReference type="NCBIfam" id="TIGR00026">
    <property type="entry name" value="hi_GC_TIGR00026"/>
    <property type="match status" value="1"/>
</dbReference>
<proteinExistence type="inferred from homology"/>
<dbReference type="InterPro" id="IPR004378">
    <property type="entry name" value="F420H2_quin_Rdtase"/>
</dbReference>
<protein>
    <submittedName>
        <fullName evidence="3">Nitroreductase/quinone reductase family protein</fullName>
    </submittedName>
</protein>
<dbReference type="PANTHER" id="PTHR39428">
    <property type="entry name" value="F420H(2)-DEPENDENT QUINONE REDUCTASE RV1261C"/>
    <property type="match status" value="1"/>
</dbReference>
<evidence type="ECO:0000313" key="4">
    <source>
        <dbReference type="Proteomes" id="UP001597417"/>
    </source>
</evidence>
<dbReference type="Pfam" id="PF04075">
    <property type="entry name" value="F420H2_quin_red"/>
    <property type="match status" value="1"/>
</dbReference>
<comment type="catalytic activity">
    <reaction evidence="2">
        <text>oxidized coenzyme F420-(gamma-L-Glu)(n) + a quinol + H(+) = reduced coenzyme F420-(gamma-L-Glu)(n) + a quinone</text>
        <dbReference type="Rhea" id="RHEA:39663"/>
        <dbReference type="Rhea" id="RHEA-COMP:12939"/>
        <dbReference type="Rhea" id="RHEA-COMP:14378"/>
        <dbReference type="ChEBI" id="CHEBI:15378"/>
        <dbReference type="ChEBI" id="CHEBI:24646"/>
        <dbReference type="ChEBI" id="CHEBI:132124"/>
        <dbReference type="ChEBI" id="CHEBI:133980"/>
        <dbReference type="ChEBI" id="CHEBI:139511"/>
    </reaction>
</comment>